<dbReference type="InterPro" id="IPR027417">
    <property type="entry name" value="P-loop_NTPase"/>
</dbReference>
<dbReference type="GO" id="GO:0003724">
    <property type="term" value="F:RNA helicase activity"/>
    <property type="evidence" value="ECO:0007669"/>
    <property type="project" value="UniProtKB-EC"/>
</dbReference>
<dbReference type="GO" id="GO:0045943">
    <property type="term" value="P:positive regulation of transcription by RNA polymerase I"/>
    <property type="evidence" value="ECO:0007669"/>
    <property type="project" value="TreeGrafter"/>
</dbReference>
<dbReference type="AlphaFoldDB" id="A0A9P4NYR8"/>
<evidence type="ECO:0000256" key="6">
    <source>
        <dbReference type="ARBA" id="ARBA00047984"/>
    </source>
</evidence>
<keyword evidence="4 10" id="KW-0347">Helicase</keyword>
<evidence type="ECO:0000256" key="7">
    <source>
        <dbReference type="SAM" id="MobiDB-lite"/>
    </source>
</evidence>
<dbReference type="SMART" id="SM00490">
    <property type="entry name" value="HELICc"/>
    <property type="match status" value="1"/>
</dbReference>
<gene>
    <name evidence="10" type="ORF">EJ08DRAFT_657952</name>
</gene>
<evidence type="ECO:0000259" key="9">
    <source>
        <dbReference type="PROSITE" id="PS51194"/>
    </source>
</evidence>
<dbReference type="InterPro" id="IPR014001">
    <property type="entry name" value="Helicase_ATP-bd"/>
</dbReference>
<dbReference type="InterPro" id="IPR049945">
    <property type="entry name" value="AAA_22"/>
</dbReference>
<dbReference type="GO" id="GO:1990904">
    <property type="term" value="C:ribonucleoprotein complex"/>
    <property type="evidence" value="ECO:0007669"/>
    <property type="project" value="UniProtKB-ARBA"/>
</dbReference>
<dbReference type="Pfam" id="PF13401">
    <property type="entry name" value="AAA_22"/>
    <property type="match status" value="1"/>
</dbReference>
<dbReference type="Pfam" id="PF07717">
    <property type="entry name" value="OB_NTP_bind"/>
    <property type="match status" value="1"/>
</dbReference>
<evidence type="ECO:0000256" key="1">
    <source>
        <dbReference type="ARBA" id="ARBA00012552"/>
    </source>
</evidence>
<dbReference type="PANTHER" id="PTHR18934:SF118">
    <property type="entry name" value="ATP-DEPENDENT RNA HELICASE DHX33"/>
    <property type="match status" value="1"/>
</dbReference>
<dbReference type="SUPFAM" id="SSF52540">
    <property type="entry name" value="P-loop containing nucleoside triphosphate hydrolases"/>
    <property type="match status" value="1"/>
</dbReference>
<sequence>MPERIHTRFGDDDNSSVQLTPSQGKKRKRREVIDSTRNDFSPSKDNHLKKDLGSKLSTVPRNGEVRNISLSDKARTSGKHVKLNGVFHKSSGSSKPLLEKRNKLLITRKQLPIWPHADKIRNGLHGSKNVMFLVGETGSGKSTQVPQFLLDESWCTGCIAITQPRRVAAISLARRVADEVGTPLGSASPASKVGYSVRFDVSVSPSTRIKFLTEGTLLQEMLRDPWLKQYSVVVVDEVHERSVNVDLILGFLRNLLTGDQKGRKGKPLKVVVMSATADVHSLFRFFNAPYDPINGIPSSQHHADGSEMSWSGISSAEDELPSNHSLKNSRPNGNGIQTPISEASSIEKLGSDRISVCFIKGRQYEVQTTYLSEHTLDFVEDALKAVFKLHTQEPLPGDILVFLTGQDTVESLERLVNDYASIMDPKYPKILTLPLFAALSQAAQQKVFQPAPPRTRKIILSTNIAETSVTVAGVRFVVDSGKVKVKHFRNRLGLDSLLVKPVSKSSAIQRQGRAGREAPGKCYRLYTEKDYLSLEKETTPEILRCDLAQAILAMKARGIDDIVNFPFLDHPPRESLEKALLQLLQLGALNESGSISESGKKIAKLPLTPALGRILVEAADPDKNCLADIIDIVSCLSVENIFLNLVAEEKKEAAEEPRRELYRRDGDHLTMLAAVKGYAAEQTDRKAWSEKYFVSHRAMQAVMDTRKQLLAQCAILGLKNTAIEETTDTSQSEIQNTAILQCLLCGFAQNTARLMPDGSYRTLVGNQTVAIHPSSVLFGKKVEAIVFSEFIFTTRSFARGVSAVRLGWIDEVVAGM</sequence>
<keyword evidence="11" id="KW-1185">Reference proteome</keyword>
<dbReference type="CDD" id="cd18791">
    <property type="entry name" value="SF2_C_RHA"/>
    <property type="match status" value="1"/>
</dbReference>
<dbReference type="Proteomes" id="UP000800235">
    <property type="component" value="Unassembled WGS sequence"/>
</dbReference>
<feature type="compositionally biased region" description="Polar residues" evidence="7">
    <location>
        <begin position="322"/>
        <end position="339"/>
    </location>
</feature>
<evidence type="ECO:0000256" key="5">
    <source>
        <dbReference type="ARBA" id="ARBA00022840"/>
    </source>
</evidence>
<dbReference type="PROSITE" id="PS51194">
    <property type="entry name" value="HELICASE_CTER"/>
    <property type="match status" value="1"/>
</dbReference>
<evidence type="ECO:0000259" key="8">
    <source>
        <dbReference type="PROSITE" id="PS51192"/>
    </source>
</evidence>
<protein>
    <recommendedName>
        <fullName evidence="1">RNA helicase</fullName>
        <ecNumber evidence="1">3.6.4.13</ecNumber>
    </recommendedName>
</protein>
<dbReference type="InterPro" id="IPR048333">
    <property type="entry name" value="HA2_WH"/>
</dbReference>
<dbReference type="GO" id="GO:0005730">
    <property type="term" value="C:nucleolus"/>
    <property type="evidence" value="ECO:0007669"/>
    <property type="project" value="UniProtKB-ARBA"/>
</dbReference>
<dbReference type="SMART" id="SM00847">
    <property type="entry name" value="HA2"/>
    <property type="match status" value="1"/>
</dbReference>
<keyword evidence="5" id="KW-0067">ATP-binding</keyword>
<dbReference type="Pfam" id="PF21010">
    <property type="entry name" value="HA2_C"/>
    <property type="match status" value="1"/>
</dbReference>
<feature type="region of interest" description="Disordered" evidence="7">
    <location>
        <begin position="1"/>
        <end position="60"/>
    </location>
</feature>
<dbReference type="Gene3D" id="3.40.50.300">
    <property type="entry name" value="P-loop containing nucleotide triphosphate hydrolases"/>
    <property type="match status" value="2"/>
</dbReference>
<evidence type="ECO:0000313" key="11">
    <source>
        <dbReference type="Proteomes" id="UP000800235"/>
    </source>
</evidence>
<keyword evidence="3" id="KW-0378">Hydrolase</keyword>
<evidence type="ECO:0000256" key="4">
    <source>
        <dbReference type="ARBA" id="ARBA00022806"/>
    </source>
</evidence>
<dbReference type="InterPro" id="IPR011709">
    <property type="entry name" value="DEAD-box_helicase_OB_fold"/>
</dbReference>
<dbReference type="OrthoDB" id="10253254at2759"/>
<organism evidence="10 11">
    <name type="scientific">Tothia fuscella</name>
    <dbReference type="NCBI Taxonomy" id="1048955"/>
    <lineage>
        <taxon>Eukaryota</taxon>
        <taxon>Fungi</taxon>
        <taxon>Dikarya</taxon>
        <taxon>Ascomycota</taxon>
        <taxon>Pezizomycotina</taxon>
        <taxon>Dothideomycetes</taxon>
        <taxon>Pleosporomycetidae</taxon>
        <taxon>Venturiales</taxon>
        <taxon>Cylindrosympodiaceae</taxon>
        <taxon>Tothia</taxon>
    </lineage>
</organism>
<feature type="domain" description="Helicase ATP-binding" evidence="8">
    <location>
        <begin position="122"/>
        <end position="295"/>
    </location>
</feature>
<dbReference type="EMBL" id="MU007019">
    <property type="protein sequence ID" value="KAF2433828.1"/>
    <property type="molecule type" value="Genomic_DNA"/>
</dbReference>
<dbReference type="Pfam" id="PF04408">
    <property type="entry name" value="WHD_HA2"/>
    <property type="match status" value="1"/>
</dbReference>
<reference evidence="10" key="1">
    <citation type="journal article" date="2020" name="Stud. Mycol.">
        <title>101 Dothideomycetes genomes: a test case for predicting lifestyles and emergence of pathogens.</title>
        <authorList>
            <person name="Haridas S."/>
            <person name="Albert R."/>
            <person name="Binder M."/>
            <person name="Bloem J."/>
            <person name="Labutti K."/>
            <person name="Salamov A."/>
            <person name="Andreopoulos B."/>
            <person name="Baker S."/>
            <person name="Barry K."/>
            <person name="Bills G."/>
            <person name="Bluhm B."/>
            <person name="Cannon C."/>
            <person name="Castanera R."/>
            <person name="Culley D."/>
            <person name="Daum C."/>
            <person name="Ezra D."/>
            <person name="Gonzalez J."/>
            <person name="Henrissat B."/>
            <person name="Kuo A."/>
            <person name="Liang C."/>
            <person name="Lipzen A."/>
            <person name="Lutzoni F."/>
            <person name="Magnuson J."/>
            <person name="Mondo S."/>
            <person name="Nolan M."/>
            <person name="Ohm R."/>
            <person name="Pangilinan J."/>
            <person name="Park H.-J."/>
            <person name="Ramirez L."/>
            <person name="Alfaro M."/>
            <person name="Sun H."/>
            <person name="Tritt A."/>
            <person name="Yoshinaga Y."/>
            <person name="Zwiers L.-H."/>
            <person name="Turgeon B."/>
            <person name="Goodwin S."/>
            <person name="Spatafora J."/>
            <person name="Crous P."/>
            <person name="Grigoriev I."/>
        </authorList>
    </citation>
    <scope>NUCLEOTIDE SEQUENCE</scope>
    <source>
        <strain evidence="10">CBS 130266</strain>
    </source>
</reference>
<feature type="domain" description="Helicase C-terminal" evidence="9">
    <location>
        <begin position="382"/>
        <end position="558"/>
    </location>
</feature>
<dbReference type="PANTHER" id="PTHR18934">
    <property type="entry name" value="ATP-DEPENDENT RNA HELICASE"/>
    <property type="match status" value="1"/>
</dbReference>
<dbReference type="InterPro" id="IPR007502">
    <property type="entry name" value="Helicase-assoc_dom"/>
</dbReference>
<proteinExistence type="predicted"/>
<dbReference type="CDD" id="cd17917">
    <property type="entry name" value="DEXHc_RHA-like"/>
    <property type="match status" value="1"/>
</dbReference>
<dbReference type="FunFam" id="3.40.50.300:FF:000145">
    <property type="entry name" value="probable ATP-dependent RNA helicase DHX40"/>
    <property type="match status" value="1"/>
</dbReference>
<feature type="region of interest" description="Disordered" evidence="7">
    <location>
        <begin position="297"/>
        <end position="339"/>
    </location>
</feature>
<feature type="compositionally biased region" description="Basic and acidic residues" evidence="7">
    <location>
        <begin position="31"/>
        <end position="53"/>
    </location>
</feature>
<name>A0A9P4NYR8_9PEZI</name>
<comment type="catalytic activity">
    <reaction evidence="6">
        <text>ATP + H2O = ADP + phosphate + H(+)</text>
        <dbReference type="Rhea" id="RHEA:13065"/>
        <dbReference type="ChEBI" id="CHEBI:15377"/>
        <dbReference type="ChEBI" id="CHEBI:15378"/>
        <dbReference type="ChEBI" id="CHEBI:30616"/>
        <dbReference type="ChEBI" id="CHEBI:43474"/>
        <dbReference type="ChEBI" id="CHEBI:456216"/>
        <dbReference type="EC" id="3.6.4.13"/>
    </reaction>
</comment>
<feature type="compositionally biased region" description="Basic and acidic residues" evidence="7">
    <location>
        <begin position="1"/>
        <end position="11"/>
    </location>
</feature>
<evidence type="ECO:0000256" key="2">
    <source>
        <dbReference type="ARBA" id="ARBA00022741"/>
    </source>
</evidence>
<keyword evidence="2" id="KW-0547">Nucleotide-binding</keyword>
<dbReference type="Gene3D" id="1.20.120.1080">
    <property type="match status" value="1"/>
</dbReference>
<evidence type="ECO:0000313" key="10">
    <source>
        <dbReference type="EMBL" id="KAF2433828.1"/>
    </source>
</evidence>
<dbReference type="EC" id="3.6.4.13" evidence="1"/>
<comment type="caution">
    <text evidence="10">The sequence shown here is derived from an EMBL/GenBank/DDBJ whole genome shotgun (WGS) entry which is preliminary data.</text>
</comment>
<evidence type="ECO:0000256" key="3">
    <source>
        <dbReference type="ARBA" id="ARBA00022801"/>
    </source>
</evidence>
<accession>A0A9P4NYR8</accession>
<dbReference type="GO" id="GO:0016887">
    <property type="term" value="F:ATP hydrolysis activity"/>
    <property type="evidence" value="ECO:0007669"/>
    <property type="project" value="InterPro"/>
</dbReference>
<dbReference type="PROSITE" id="PS51192">
    <property type="entry name" value="HELICASE_ATP_BIND_1"/>
    <property type="match status" value="1"/>
</dbReference>
<dbReference type="Pfam" id="PF00271">
    <property type="entry name" value="Helicase_C"/>
    <property type="match status" value="1"/>
</dbReference>
<dbReference type="SMART" id="SM00487">
    <property type="entry name" value="DEXDc"/>
    <property type="match status" value="1"/>
</dbReference>
<dbReference type="PROSITE" id="PS00690">
    <property type="entry name" value="DEAH_ATP_HELICASE"/>
    <property type="match status" value="1"/>
</dbReference>
<dbReference type="GO" id="GO:0003725">
    <property type="term" value="F:double-stranded RNA binding"/>
    <property type="evidence" value="ECO:0007669"/>
    <property type="project" value="TreeGrafter"/>
</dbReference>
<dbReference type="InterPro" id="IPR002464">
    <property type="entry name" value="DNA/RNA_helicase_DEAH_CS"/>
</dbReference>
<dbReference type="InterPro" id="IPR001650">
    <property type="entry name" value="Helicase_C-like"/>
</dbReference>
<dbReference type="GO" id="GO:0005524">
    <property type="term" value="F:ATP binding"/>
    <property type="evidence" value="ECO:0007669"/>
    <property type="project" value="UniProtKB-KW"/>
</dbReference>